<dbReference type="GO" id="GO:0006825">
    <property type="term" value="P:copper ion transport"/>
    <property type="evidence" value="ECO:0007669"/>
    <property type="project" value="InterPro"/>
</dbReference>
<feature type="transmembrane region" description="Helical" evidence="6">
    <location>
        <begin position="135"/>
        <end position="154"/>
    </location>
</feature>
<dbReference type="AlphaFoldDB" id="A0A2A5WD51"/>
<evidence type="ECO:0000256" key="5">
    <source>
        <dbReference type="ARBA" id="ARBA00023136"/>
    </source>
</evidence>
<name>A0A2A5WD51_9GAMM</name>
<dbReference type="InterPro" id="IPR032694">
    <property type="entry name" value="CopC/D"/>
</dbReference>
<feature type="transmembrane region" description="Helical" evidence="6">
    <location>
        <begin position="160"/>
        <end position="180"/>
    </location>
</feature>
<keyword evidence="3 6" id="KW-0812">Transmembrane</keyword>
<dbReference type="Proteomes" id="UP000219329">
    <property type="component" value="Unassembled WGS sequence"/>
</dbReference>
<feature type="transmembrane region" description="Helical" evidence="6">
    <location>
        <begin position="46"/>
        <end position="77"/>
    </location>
</feature>
<accession>A0A2A5WD51</accession>
<gene>
    <name evidence="8" type="ORF">CNF02_05270</name>
</gene>
<feature type="transmembrane region" description="Helical" evidence="6">
    <location>
        <begin position="277"/>
        <end position="298"/>
    </location>
</feature>
<dbReference type="GO" id="GO:0046688">
    <property type="term" value="P:response to copper ion"/>
    <property type="evidence" value="ECO:0007669"/>
    <property type="project" value="UniProtKB-UniRule"/>
</dbReference>
<organism evidence="8 9">
    <name type="scientific">OM182 bacterium MED-G28</name>
    <dbReference type="NCBI Taxonomy" id="1986256"/>
    <lineage>
        <taxon>Bacteria</taxon>
        <taxon>Pseudomonadati</taxon>
        <taxon>Pseudomonadota</taxon>
        <taxon>Gammaproteobacteria</taxon>
        <taxon>OMG group</taxon>
        <taxon>OM182 clade</taxon>
    </lineage>
</organism>
<reference evidence="8 9" key="1">
    <citation type="submission" date="2017-08" db="EMBL/GenBank/DDBJ databases">
        <title>Fine stratification of microbial communities through a metagenomic profile of the photic zone.</title>
        <authorList>
            <person name="Haro-Moreno J.M."/>
            <person name="Lopez-Perez M."/>
            <person name="De La Torre J."/>
            <person name="Picazo A."/>
            <person name="Camacho A."/>
            <person name="Rodriguez-Valera F."/>
        </authorList>
    </citation>
    <scope>NUCLEOTIDE SEQUENCE [LARGE SCALE GENOMIC DNA]</scope>
    <source>
        <strain evidence="8">MED-G28</strain>
    </source>
</reference>
<feature type="domain" description="Copper resistance protein D" evidence="7">
    <location>
        <begin position="196"/>
        <end position="293"/>
    </location>
</feature>
<keyword evidence="5 6" id="KW-0472">Membrane</keyword>
<sequence>MLPTSWEIASLVCKILFYFGAASVVGGSLFLRLYNDGSRSTVQSNIRYITLGAFIGFQGVLFNFLVQIGLVVDSGFFGMFDWSMSSIFLNTQLGDTTFFRMAGFVIIFFACLFYSQRIRNLNRPPKQEFYKLLNIINLFAFLLIVFSFRFSGHISVLSPIAKIAIALHFFSFAAWIGSLYPLHKLTFGKDLDFMHRSMRKFGNNAMVIVLVLVGAGVLMCFELFSSLSELFTTSYGQALLVKLTFVLAIIFIAAFNKLRLTPCLYDEGGALALRNSIRVESVVALFILIVTSYLSTIVGPTDYAM</sequence>
<evidence type="ECO:0000256" key="4">
    <source>
        <dbReference type="ARBA" id="ARBA00022989"/>
    </source>
</evidence>
<evidence type="ECO:0000256" key="2">
    <source>
        <dbReference type="ARBA" id="ARBA00022475"/>
    </source>
</evidence>
<evidence type="ECO:0000313" key="9">
    <source>
        <dbReference type="Proteomes" id="UP000219329"/>
    </source>
</evidence>
<dbReference type="GO" id="GO:0005886">
    <property type="term" value="C:plasma membrane"/>
    <property type="evidence" value="ECO:0007669"/>
    <property type="project" value="UniProtKB-SubCell"/>
</dbReference>
<comment type="caution">
    <text evidence="8">The sequence shown here is derived from an EMBL/GenBank/DDBJ whole genome shotgun (WGS) entry which is preliminary data.</text>
</comment>
<keyword evidence="4 6" id="KW-1133">Transmembrane helix</keyword>
<keyword evidence="2 6" id="KW-1003">Cell membrane</keyword>
<dbReference type="EMBL" id="NTJZ01000004">
    <property type="protein sequence ID" value="PDH34208.1"/>
    <property type="molecule type" value="Genomic_DNA"/>
</dbReference>
<feature type="transmembrane region" description="Helical" evidence="6">
    <location>
        <begin position="15"/>
        <end position="34"/>
    </location>
</feature>
<evidence type="ECO:0000256" key="3">
    <source>
        <dbReference type="ARBA" id="ARBA00022692"/>
    </source>
</evidence>
<comment type="function">
    <text evidence="6">Involved in copper resistance.</text>
</comment>
<keyword evidence="6" id="KW-0186">Copper</keyword>
<evidence type="ECO:0000256" key="6">
    <source>
        <dbReference type="RuleBase" id="RU369037"/>
    </source>
</evidence>
<dbReference type="InterPro" id="IPR008457">
    <property type="entry name" value="Cu-R_CopD_dom"/>
</dbReference>
<evidence type="ECO:0000313" key="8">
    <source>
        <dbReference type="EMBL" id="PDH34208.1"/>
    </source>
</evidence>
<dbReference type="Pfam" id="PF05425">
    <property type="entry name" value="CopD"/>
    <property type="match status" value="1"/>
</dbReference>
<comment type="similarity">
    <text evidence="6">Belongs to the CopD family.</text>
</comment>
<proteinExistence type="inferred from homology"/>
<dbReference type="PANTHER" id="PTHR34820">
    <property type="entry name" value="INNER MEMBRANE PROTEIN YEBZ"/>
    <property type="match status" value="1"/>
</dbReference>
<feature type="transmembrane region" description="Helical" evidence="6">
    <location>
        <begin position="236"/>
        <end position="256"/>
    </location>
</feature>
<protein>
    <recommendedName>
        <fullName evidence="6">Copper resistance protein D</fullName>
    </recommendedName>
</protein>
<evidence type="ECO:0000256" key="1">
    <source>
        <dbReference type="ARBA" id="ARBA00004651"/>
    </source>
</evidence>
<comment type="subcellular location">
    <subcellularLocation>
        <location evidence="6">Cell inner membrane</location>
        <topology evidence="6">Multi-pass membrane protein</topology>
    </subcellularLocation>
    <subcellularLocation>
        <location evidence="1">Cell membrane</location>
        <topology evidence="1">Multi-pass membrane protein</topology>
    </subcellularLocation>
</comment>
<dbReference type="PANTHER" id="PTHR34820:SF4">
    <property type="entry name" value="INNER MEMBRANE PROTEIN YEBZ"/>
    <property type="match status" value="1"/>
</dbReference>
<feature type="transmembrane region" description="Helical" evidence="6">
    <location>
        <begin position="201"/>
        <end position="224"/>
    </location>
</feature>
<feature type="transmembrane region" description="Helical" evidence="6">
    <location>
        <begin position="97"/>
        <end position="114"/>
    </location>
</feature>
<evidence type="ECO:0000259" key="7">
    <source>
        <dbReference type="Pfam" id="PF05425"/>
    </source>
</evidence>
<keyword evidence="6" id="KW-0997">Cell inner membrane</keyword>